<gene>
    <name evidence="6" type="ORF">Cgig2_015650</name>
</gene>
<sequence>MKRKQYFVTHPCSHASADVFNKFKDDKNSFKTAINEVGVEELLSLYEATYLRVHGEEILDETLELARIKLEELKVSHDFKPSVAKQVLQAISQPMRKALPRLLTRNYISFYQEDEFHNEILLKFAKLDFNILQQEHQEELSIITKWWRSLDVPMNFPFARDRITECYFWILGVYYEPQYALARKFLTKVIAMASIIDDIYDAYGTHTELELFTQTIHRLEINSIDELPEYMKIFCKILLQVYDEMEEELSKIGRSFAVHYAKEEMKYAVKAQYEESKWRLQRNNIPTMEEYMKFALDSGCYQMLIVVSFVGIGEIATKEAFEWLNGKPPMVQAAALINRLMDDIVSHQHEQQREHVPSAVECYMHQYGVSEKEACDEFNKQVEDAWKDINQGFFDAQSPPRPLLTCILNLARVIDLLYKEDDCYTNSTKSKHYLISLLVDQVEL</sequence>
<dbReference type="Pfam" id="PF03936">
    <property type="entry name" value="Terpene_synth_C"/>
    <property type="match status" value="1"/>
</dbReference>
<keyword evidence="7" id="KW-1185">Reference proteome</keyword>
<dbReference type="InterPro" id="IPR001906">
    <property type="entry name" value="Terpene_synth_N"/>
</dbReference>
<comment type="cofactor">
    <cofactor evidence="1">
        <name>Mg(2+)</name>
        <dbReference type="ChEBI" id="CHEBI:18420"/>
    </cofactor>
</comment>
<keyword evidence="2" id="KW-0479">Metal-binding</keyword>
<protein>
    <recommendedName>
        <fullName evidence="8">(+)-delta-cadinene synthase</fullName>
    </recommendedName>
</protein>
<dbReference type="GO" id="GO:0000287">
    <property type="term" value="F:magnesium ion binding"/>
    <property type="evidence" value="ECO:0007669"/>
    <property type="project" value="InterPro"/>
</dbReference>
<dbReference type="InterPro" id="IPR034741">
    <property type="entry name" value="Terpene_cyclase-like_1_C"/>
</dbReference>
<evidence type="ECO:0000256" key="1">
    <source>
        <dbReference type="ARBA" id="ARBA00001946"/>
    </source>
</evidence>
<dbReference type="SFLD" id="SFLDS00005">
    <property type="entry name" value="Isoprenoid_Synthase_Type_I"/>
    <property type="match status" value="1"/>
</dbReference>
<evidence type="ECO:0000256" key="3">
    <source>
        <dbReference type="ARBA" id="ARBA00023239"/>
    </source>
</evidence>
<dbReference type="InterPro" id="IPR008949">
    <property type="entry name" value="Isoprenoid_synthase_dom_sf"/>
</dbReference>
<feature type="domain" description="Terpene synthase N-terminal" evidence="4">
    <location>
        <begin position="16"/>
        <end position="90"/>
    </location>
</feature>
<dbReference type="CDD" id="cd00684">
    <property type="entry name" value="Terpene_cyclase_plant_C1"/>
    <property type="match status" value="1"/>
</dbReference>
<dbReference type="PANTHER" id="PTHR31225">
    <property type="entry name" value="OS04G0344100 PROTEIN-RELATED"/>
    <property type="match status" value="1"/>
</dbReference>
<accession>A0A9Q1GHK0</accession>
<evidence type="ECO:0000259" key="5">
    <source>
        <dbReference type="Pfam" id="PF03936"/>
    </source>
</evidence>
<dbReference type="SUPFAM" id="SSF48576">
    <property type="entry name" value="Terpenoid synthases"/>
    <property type="match status" value="1"/>
</dbReference>
<dbReference type="InterPro" id="IPR044814">
    <property type="entry name" value="Terpene_cyclase_plant_C1"/>
</dbReference>
<evidence type="ECO:0000256" key="2">
    <source>
        <dbReference type="ARBA" id="ARBA00022723"/>
    </source>
</evidence>
<dbReference type="InterPro" id="IPR036965">
    <property type="entry name" value="Terpene_synth_N_sf"/>
</dbReference>
<dbReference type="Proteomes" id="UP001153076">
    <property type="component" value="Unassembled WGS sequence"/>
</dbReference>
<feature type="domain" description="Terpene synthase metal-binding" evidence="5">
    <location>
        <begin position="150"/>
        <end position="388"/>
    </location>
</feature>
<dbReference type="Gene3D" id="1.10.600.10">
    <property type="entry name" value="Farnesyl Diphosphate Synthase"/>
    <property type="match status" value="1"/>
</dbReference>
<evidence type="ECO:0000259" key="4">
    <source>
        <dbReference type="Pfam" id="PF01397"/>
    </source>
</evidence>
<comment type="caution">
    <text evidence="6">The sequence shown here is derived from an EMBL/GenBank/DDBJ whole genome shotgun (WGS) entry which is preliminary data.</text>
</comment>
<dbReference type="FunFam" id="1.10.600.10:FF:000007">
    <property type="entry name" value="Isoprene synthase, chloroplastic"/>
    <property type="match status" value="1"/>
</dbReference>
<dbReference type="SUPFAM" id="SSF48239">
    <property type="entry name" value="Terpenoid cyclases/Protein prenyltransferases"/>
    <property type="match status" value="1"/>
</dbReference>
<evidence type="ECO:0000313" key="6">
    <source>
        <dbReference type="EMBL" id="KAJ8420791.1"/>
    </source>
</evidence>
<dbReference type="SFLD" id="SFLDG01019">
    <property type="entry name" value="Terpene_Cyclase_Like_1_C_Termi"/>
    <property type="match status" value="1"/>
</dbReference>
<dbReference type="GO" id="GO:0010333">
    <property type="term" value="F:terpene synthase activity"/>
    <property type="evidence" value="ECO:0007669"/>
    <property type="project" value="InterPro"/>
</dbReference>
<evidence type="ECO:0008006" key="8">
    <source>
        <dbReference type="Google" id="ProtNLM"/>
    </source>
</evidence>
<dbReference type="OrthoDB" id="1877784at2759"/>
<dbReference type="PANTHER" id="PTHR31225:SF221">
    <property type="entry name" value="(-)-GERMACRENE D SYNTHASE"/>
    <property type="match status" value="1"/>
</dbReference>
<dbReference type="AlphaFoldDB" id="A0A9Q1GHK0"/>
<dbReference type="Gene3D" id="1.50.10.130">
    <property type="entry name" value="Terpene synthase, N-terminal domain"/>
    <property type="match status" value="1"/>
</dbReference>
<dbReference type="GO" id="GO:0016102">
    <property type="term" value="P:diterpenoid biosynthetic process"/>
    <property type="evidence" value="ECO:0007669"/>
    <property type="project" value="InterPro"/>
</dbReference>
<name>A0A9Q1GHK0_9CARY</name>
<proteinExistence type="predicted"/>
<organism evidence="6 7">
    <name type="scientific">Carnegiea gigantea</name>
    <dbReference type="NCBI Taxonomy" id="171969"/>
    <lineage>
        <taxon>Eukaryota</taxon>
        <taxon>Viridiplantae</taxon>
        <taxon>Streptophyta</taxon>
        <taxon>Embryophyta</taxon>
        <taxon>Tracheophyta</taxon>
        <taxon>Spermatophyta</taxon>
        <taxon>Magnoliopsida</taxon>
        <taxon>eudicotyledons</taxon>
        <taxon>Gunneridae</taxon>
        <taxon>Pentapetalae</taxon>
        <taxon>Caryophyllales</taxon>
        <taxon>Cactineae</taxon>
        <taxon>Cactaceae</taxon>
        <taxon>Cactoideae</taxon>
        <taxon>Echinocereeae</taxon>
        <taxon>Carnegiea</taxon>
    </lineage>
</organism>
<evidence type="ECO:0000313" key="7">
    <source>
        <dbReference type="Proteomes" id="UP001153076"/>
    </source>
</evidence>
<dbReference type="InterPro" id="IPR005630">
    <property type="entry name" value="Terpene_synthase_metal-bd"/>
</dbReference>
<dbReference type="InterPro" id="IPR008930">
    <property type="entry name" value="Terpenoid_cyclase/PrenylTrfase"/>
</dbReference>
<keyword evidence="3" id="KW-0456">Lyase</keyword>
<reference evidence="6" key="1">
    <citation type="submission" date="2022-04" db="EMBL/GenBank/DDBJ databases">
        <title>Carnegiea gigantea Genome sequencing and assembly v2.</title>
        <authorList>
            <person name="Copetti D."/>
            <person name="Sanderson M.J."/>
            <person name="Burquez A."/>
            <person name="Wojciechowski M.F."/>
        </authorList>
    </citation>
    <scope>NUCLEOTIDE SEQUENCE</scope>
    <source>
        <strain evidence="6">SGP5-SGP5p</strain>
        <tissue evidence="6">Aerial part</tissue>
    </source>
</reference>
<dbReference type="EMBL" id="JAKOGI010003144">
    <property type="protein sequence ID" value="KAJ8420791.1"/>
    <property type="molecule type" value="Genomic_DNA"/>
</dbReference>
<dbReference type="InterPro" id="IPR050148">
    <property type="entry name" value="Terpene_synthase-like"/>
</dbReference>
<dbReference type="Pfam" id="PF01397">
    <property type="entry name" value="Terpene_synth"/>
    <property type="match status" value="1"/>
</dbReference>